<organism evidence="1 2">
    <name type="scientific">Acaulospora colombiana</name>
    <dbReference type="NCBI Taxonomy" id="27376"/>
    <lineage>
        <taxon>Eukaryota</taxon>
        <taxon>Fungi</taxon>
        <taxon>Fungi incertae sedis</taxon>
        <taxon>Mucoromycota</taxon>
        <taxon>Glomeromycotina</taxon>
        <taxon>Glomeromycetes</taxon>
        <taxon>Diversisporales</taxon>
        <taxon>Acaulosporaceae</taxon>
        <taxon>Acaulospora</taxon>
    </lineage>
</organism>
<reference evidence="1" key="1">
    <citation type="submission" date="2021-06" db="EMBL/GenBank/DDBJ databases">
        <authorList>
            <person name="Kallberg Y."/>
            <person name="Tangrot J."/>
            <person name="Rosling A."/>
        </authorList>
    </citation>
    <scope>NUCLEOTIDE SEQUENCE</scope>
    <source>
        <strain evidence="1">CL356</strain>
    </source>
</reference>
<dbReference type="EMBL" id="CAJVPT010001008">
    <property type="protein sequence ID" value="CAG8454741.1"/>
    <property type="molecule type" value="Genomic_DNA"/>
</dbReference>
<evidence type="ECO:0000313" key="1">
    <source>
        <dbReference type="EMBL" id="CAG8454741.1"/>
    </source>
</evidence>
<keyword evidence="2" id="KW-1185">Reference proteome</keyword>
<sequence>MVHKSQLNFMERNKTERSRDEEQEVNKNGNLADDFRIGEINVSQLFRKYQNESIKIAKADGLFVESNVHEILSLPSIFLLFPECELKFRDAVKKATKNSCSFATDWLLVELVNSQTMKENIGFVILEYIKSLPTVKIKNEPSETTLITNHSDHIMKGVLTKARRGSHKEEANNLTSQYLLYQLQKNGVYSWDCLDSAIDLGADIKILGFQCVVDFYMMDLIQGIYTMIHIGQISVPASVKEMSSFISDIEILLGVREIFCPPSKKANFKRDTLGTPKFKQLVGKTRD</sequence>
<comment type="caution">
    <text evidence="1">The sequence shown here is derived from an EMBL/GenBank/DDBJ whole genome shotgun (WGS) entry which is preliminary data.</text>
</comment>
<proteinExistence type="predicted"/>
<name>A0ACA9K7T0_9GLOM</name>
<evidence type="ECO:0000313" key="2">
    <source>
        <dbReference type="Proteomes" id="UP000789525"/>
    </source>
</evidence>
<protein>
    <submittedName>
        <fullName evidence="1">15977_t:CDS:1</fullName>
    </submittedName>
</protein>
<accession>A0ACA9K7T0</accession>
<gene>
    <name evidence="1" type="ORF">ACOLOM_LOCUS918</name>
</gene>
<dbReference type="Proteomes" id="UP000789525">
    <property type="component" value="Unassembled WGS sequence"/>
</dbReference>